<evidence type="ECO:0000256" key="6">
    <source>
        <dbReference type="ARBA" id="ARBA00022741"/>
    </source>
</evidence>
<dbReference type="GO" id="GO:0005737">
    <property type="term" value="C:cytoplasm"/>
    <property type="evidence" value="ECO:0007669"/>
    <property type="project" value="TreeGrafter"/>
</dbReference>
<evidence type="ECO:0000256" key="5">
    <source>
        <dbReference type="ARBA" id="ARBA00022598"/>
    </source>
</evidence>
<dbReference type="Proteomes" id="UP001383192">
    <property type="component" value="Unassembled WGS sequence"/>
</dbReference>
<dbReference type="PANTHER" id="PTHR43700:SF1">
    <property type="entry name" value="PHOSPHORIBOSYLAMINOIMIDAZOLE-SUCCINOCARBOXAMIDE SYNTHASE"/>
    <property type="match status" value="1"/>
</dbReference>
<reference evidence="11 12" key="1">
    <citation type="submission" date="2024-01" db="EMBL/GenBank/DDBJ databases">
        <title>A draft genome for a cacao thread blight-causing isolate of Paramarasmius palmivorus.</title>
        <authorList>
            <person name="Baruah I.K."/>
            <person name="Bukari Y."/>
            <person name="Amoako-Attah I."/>
            <person name="Meinhardt L.W."/>
            <person name="Bailey B.A."/>
            <person name="Cohen S.P."/>
        </authorList>
    </citation>
    <scope>NUCLEOTIDE SEQUENCE [LARGE SCALE GENOMIC DNA]</scope>
    <source>
        <strain evidence="11 12">GH-12</strain>
    </source>
</reference>
<evidence type="ECO:0000256" key="9">
    <source>
        <dbReference type="ARBA" id="ARBA00030409"/>
    </source>
</evidence>
<dbReference type="HAMAP" id="MF_00137">
    <property type="entry name" value="SAICAR_synth"/>
    <property type="match status" value="1"/>
</dbReference>
<dbReference type="Gene3D" id="3.30.470.20">
    <property type="entry name" value="ATP-grasp fold, B domain"/>
    <property type="match status" value="1"/>
</dbReference>
<dbReference type="GO" id="GO:0005524">
    <property type="term" value="F:ATP binding"/>
    <property type="evidence" value="ECO:0007669"/>
    <property type="project" value="UniProtKB-KW"/>
</dbReference>
<dbReference type="GO" id="GO:0006189">
    <property type="term" value="P:'de novo' IMP biosynthetic process"/>
    <property type="evidence" value="ECO:0007669"/>
    <property type="project" value="TreeGrafter"/>
</dbReference>
<keyword evidence="8" id="KW-0067">ATP-binding</keyword>
<dbReference type="Pfam" id="PF01259">
    <property type="entry name" value="SAICAR_synt"/>
    <property type="match status" value="1"/>
</dbReference>
<dbReference type="SUPFAM" id="SSF56104">
    <property type="entry name" value="SAICAR synthase-like"/>
    <property type="match status" value="1"/>
</dbReference>
<evidence type="ECO:0000313" key="12">
    <source>
        <dbReference type="Proteomes" id="UP001383192"/>
    </source>
</evidence>
<keyword evidence="12" id="KW-1185">Reference proteome</keyword>
<dbReference type="CDD" id="cd01414">
    <property type="entry name" value="SAICAR_synt_Sc"/>
    <property type="match status" value="1"/>
</dbReference>
<dbReference type="EC" id="6.3.2.6" evidence="3"/>
<sequence length="309" mass="34556">MALVNTHLPELTLISKGKVRDIYSVSSPDHLLFVATDRISAYDVILKNGIPDKGKLLTQISLFWFKKLGSIIPNHFVTANIDEMPEEVKKYEDQLKDRTMLVRKAKVVQIEAIVRGYLTGSAWSEYKKSGTVHGISLPPNMVESQKLPEPLFTPSTKAEQGAHDENISPEQAAKLLGQELYNQISQASLKLYSEAALYAHSKGLILADTKFEFGLIPSSSKPGEETLILVDEVLTPDSSRYWPLEGYEPGKSQPSFDKQYLRDWLVSAGFRKGLENGKEGEEGKGWLIDEDVVQGTRKRYEEAVKLLMG</sequence>
<dbReference type="InterPro" id="IPR018236">
    <property type="entry name" value="SAICAR_synthetase_CS"/>
</dbReference>
<proteinExistence type="inferred from homology"/>
<evidence type="ECO:0000256" key="7">
    <source>
        <dbReference type="ARBA" id="ARBA00022755"/>
    </source>
</evidence>
<comment type="similarity">
    <text evidence="2">Belongs to the SAICAR synthetase family.</text>
</comment>
<keyword evidence="7" id="KW-0658">Purine biosynthesis</keyword>
<evidence type="ECO:0000256" key="4">
    <source>
        <dbReference type="ARBA" id="ARBA00016460"/>
    </source>
</evidence>
<evidence type="ECO:0000256" key="8">
    <source>
        <dbReference type="ARBA" id="ARBA00022840"/>
    </source>
</evidence>
<organism evidence="11 12">
    <name type="scientific">Paramarasmius palmivorus</name>
    <dbReference type="NCBI Taxonomy" id="297713"/>
    <lineage>
        <taxon>Eukaryota</taxon>
        <taxon>Fungi</taxon>
        <taxon>Dikarya</taxon>
        <taxon>Basidiomycota</taxon>
        <taxon>Agaricomycotina</taxon>
        <taxon>Agaricomycetes</taxon>
        <taxon>Agaricomycetidae</taxon>
        <taxon>Agaricales</taxon>
        <taxon>Marasmiineae</taxon>
        <taxon>Marasmiaceae</taxon>
        <taxon>Paramarasmius</taxon>
    </lineage>
</organism>
<keyword evidence="6" id="KW-0547">Nucleotide-binding</keyword>
<dbReference type="NCBIfam" id="TIGR00081">
    <property type="entry name" value="purC"/>
    <property type="match status" value="1"/>
</dbReference>
<dbReference type="FunFam" id="3.30.470.20:FF:000015">
    <property type="entry name" value="Phosphoribosylaminoimidazole-succinocarboxamide synthase"/>
    <property type="match status" value="1"/>
</dbReference>
<dbReference type="FunFam" id="3.30.200.20:FF:000392">
    <property type="entry name" value="Phosphoribosylaminoimidazole-succinocarboxamide synthase"/>
    <property type="match status" value="1"/>
</dbReference>
<dbReference type="AlphaFoldDB" id="A0AAW0DFV9"/>
<dbReference type="PROSITE" id="PS01058">
    <property type="entry name" value="SAICAR_SYNTHETASE_2"/>
    <property type="match status" value="1"/>
</dbReference>
<protein>
    <recommendedName>
        <fullName evidence="4">Phosphoribosylaminoimidazole-succinocarboxamide synthase</fullName>
        <ecNumber evidence="3">6.3.2.6</ecNumber>
    </recommendedName>
    <alternativeName>
        <fullName evidence="9">SAICAR synthetase</fullName>
    </alternativeName>
</protein>
<dbReference type="InterPro" id="IPR001636">
    <property type="entry name" value="SAICAR_synth"/>
</dbReference>
<comment type="pathway">
    <text evidence="1">Purine metabolism; IMP biosynthesis via de novo pathway; 5-amino-1-(5-phospho-D-ribosyl)imidazole-4-carboxamide from 5-amino-1-(5-phospho-D-ribosyl)imidazole-4-carboxylate: step 1/2.</text>
</comment>
<dbReference type="NCBIfam" id="NF010568">
    <property type="entry name" value="PRK13961.1"/>
    <property type="match status" value="1"/>
</dbReference>
<name>A0AAW0DFV9_9AGAR</name>
<dbReference type="PANTHER" id="PTHR43700">
    <property type="entry name" value="PHOSPHORIBOSYLAMINOIMIDAZOLE-SUCCINOCARBOXAMIDE SYNTHASE"/>
    <property type="match status" value="1"/>
</dbReference>
<gene>
    <name evidence="11" type="primary">ADE1</name>
    <name evidence="11" type="ORF">VNI00_005929</name>
</gene>
<dbReference type="EMBL" id="JAYKXP010000017">
    <property type="protein sequence ID" value="KAK7049328.1"/>
    <property type="molecule type" value="Genomic_DNA"/>
</dbReference>
<evidence type="ECO:0000256" key="1">
    <source>
        <dbReference type="ARBA" id="ARBA00004672"/>
    </source>
</evidence>
<evidence type="ECO:0000313" key="11">
    <source>
        <dbReference type="EMBL" id="KAK7049328.1"/>
    </source>
</evidence>
<dbReference type="Gene3D" id="3.30.200.20">
    <property type="entry name" value="Phosphorylase Kinase, domain 1"/>
    <property type="match status" value="1"/>
</dbReference>
<evidence type="ECO:0000256" key="2">
    <source>
        <dbReference type="ARBA" id="ARBA00010190"/>
    </source>
</evidence>
<accession>A0AAW0DFV9</accession>
<evidence type="ECO:0000259" key="10">
    <source>
        <dbReference type="Pfam" id="PF01259"/>
    </source>
</evidence>
<dbReference type="GO" id="GO:0004639">
    <property type="term" value="F:phosphoribosylaminoimidazolesuccinocarboxamide synthase activity"/>
    <property type="evidence" value="ECO:0007669"/>
    <property type="project" value="UniProtKB-EC"/>
</dbReference>
<keyword evidence="5 11" id="KW-0436">Ligase</keyword>
<feature type="domain" description="SAICAR synthetase/ADE2 N-terminal" evidence="10">
    <location>
        <begin position="14"/>
        <end position="267"/>
    </location>
</feature>
<comment type="caution">
    <text evidence="11">The sequence shown here is derived from an EMBL/GenBank/DDBJ whole genome shotgun (WGS) entry which is preliminary data.</text>
</comment>
<dbReference type="InterPro" id="IPR028923">
    <property type="entry name" value="SAICAR_synt/ADE2_N"/>
</dbReference>
<evidence type="ECO:0000256" key="3">
    <source>
        <dbReference type="ARBA" id="ARBA00012217"/>
    </source>
</evidence>